<proteinExistence type="predicted"/>
<reference evidence="1" key="1">
    <citation type="submission" date="2020-02" db="EMBL/GenBank/DDBJ databases">
        <authorList>
            <person name="Meier V. D."/>
        </authorList>
    </citation>
    <scope>NUCLEOTIDE SEQUENCE</scope>
    <source>
        <strain evidence="1">AVDCRST_MAG28</strain>
    </source>
</reference>
<name>A0A6J4R0F6_9ACTN</name>
<sequence length="73" mass="7831">MAPPHEVVSFAVAVLVLLAGQYHRRVPIQGRKVLAGDVRINAVAKSLKLVVDPELDTLPVELVVGFGPIPEPQ</sequence>
<accession>A0A6J4R0F6</accession>
<organism evidence="1">
    <name type="scientific">uncultured Rubrobacteraceae bacterium</name>
    <dbReference type="NCBI Taxonomy" id="349277"/>
    <lineage>
        <taxon>Bacteria</taxon>
        <taxon>Bacillati</taxon>
        <taxon>Actinomycetota</taxon>
        <taxon>Rubrobacteria</taxon>
        <taxon>Rubrobacterales</taxon>
        <taxon>Rubrobacteraceae</taxon>
        <taxon>environmental samples</taxon>
    </lineage>
</organism>
<evidence type="ECO:0000313" key="1">
    <source>
        <dbReference type="EMBL" id="CAA9460437.1"/>
    </source>
</evidence>
<gene>
    <name evidence="1" type="ORF">AVDCRST_MAG28-3218</name>
</gene>
<dbReference type="EMBL" id="CADCVE010000077">
    <property type="protein sequence ID" value="CAA9460437.1"/>
    <property type="molecule type" value="Genomic_DNA"/>
</dbReference>
<protein>
    <submittedName>
        <fullName evidence="1">Uncharacterized protein</fullName>
    </submittedName>
</protein>
<dbReference type="AlphaFoldDB" id="A0A6J4R0F6"/>